<dbReference type="OrthoDB" id="9796058at2"/>
<evidence type="ECO:0000313" key="3">
    <source>
        <dbReference type="Proteomes" id="UP000567186"/>
    </source>
</evidence>
<feature type="region of interest" description="Disordered" evidence="1">
    <location>
        <begin position="15"/>
        <end position="42"/>
    </location>
</feature>
<proteinExistence type="predicted"/>
<dbReference type="InterPro" id="IPR036629">
    <property type="entry name" value="YjbJ_sf"/>
</dbReference>
<accession>A0A7Y0NJ25</accession>
<gene>
    <name evidence="2" type="ORF">HIU99_00485</name>
</gene>
<evidence type="ECO:0000256" key="1">
    <source>
        <dbReference type="SAM" id="MobiDB-lite"/>
    </source>
</evidence>
<dbReference type="RefSeq" id="WP_135953479.1">
    <property type="nucleotide sequence ID" value="NZ_JABCKY010000001.1"/>
</dbReference>
<organism evidence="2 3">
    <name type="scientific">Marinobacter orientalis</name>
    <dbReference type="NCBI Taxonomy" id="1928859"/>
    <lineage>
        <taxon>Bacteria</taxon>
        <taxon>Pseudomonadati</taxon>
        <taxon>Pseudomonadota</taxon>
        <taxon>Gammaproteobacteria</taxon>
        <taxon>Pseudomonadales</taxon>
        <taxon>Marinobacteraceae</taxon>
        <taxon>Marinobacter</taxon>
    </lineage>
</organism>
<name>A0A7Y0NJ25_9GAMM</name>
<dbReference type="Proteomes" id="UP000567186">
    <property type="component" value="Unassembled WGS sequence"/>
</dbReference>
<protein>
    <submittedName>
        <fullName evidence="2">General stress protein CsbD</fullName>
    </submittedName>
</protein>
<dbReference type="EMBL" id="JABCKY010000001">
    <property type="protein sequence ID" value="NMT62064.1"/>
    <property type="molecule type" value="Genomic_DNA"/>
</dbReference>
<evidence type="ECO:0000313" key="2">
    <source>
        <dbReference type="EMBL" id="NMT62064.1"/>
    </source>
</evidence>
<dbReference type="AlphaFoldDB" id="A0A7Y0NJ25"/>
<keyword evidence="3" id="KW-1185">Reference proteome</keyword>
<dbReference type="Gene3D" id="1.10.1470.10">
    <property type="entry name" value="YjbJ"/>
    <property type="match status" value="1"/>
</dbReference>
<dbReference type="SUPFAM" id="SSF69047">
    <property type="entry name" value="Hypothetical protein YjbJ"/>
    <property type="match status" value="1"/>
</dbReference>
<comment type="caution">
    <text evidence="2">The sequence shown here is derived from an EMBL/GenBank/DDBJ whole genome shotgun (WGS) entry which is preliminary data.</text>
</comment>
<reference evidence="2 3" key="1">
    <citation type="submission" date="2020-04" db="EMBL/GenBank/DDBJ databases">
        <title>Marinobacter oceani sp. nov., isolated from marine solar saltern.</title>
        <authorList>
            <person name="Chen X.-Y."/>
        </authorList>
    </citation>
    <scope>NUCLEOTIDE SEQUENCE [LARGE SCALE GENOMIC DNA]</scope>
    <source>
        <strain evidence="2 3">W62</strain>
    </source>
</reference>
<sequence length="60" mass="6631">MMGLFSADGMKGRCEQQIDKAKQSWGKPAEDGLPQAEGCQDQQAGLVKERSTIICDWTEE</sequence>